<dbReference type="InterPro" id="IPR029787">
    <property type="entry name" value="Nucleotide_cyclase"/>
</dbReference>
<dbReference type="GO" id="GO:0005886">
    <property type="term" value="C:plasma membrane"/>
    <property type="evidence" value="ECO:0007669"/>
    <property type="project" value="TreeGrafter"/>
</dbReference>
<feature type="repeat" description="TPR" evidence="1">
    <location>
        <begin position="155"/>
        <end position="188"/>
    </location>
</feature>
<evidence type="ECO:0000313" key="4">
    <source>
        <dbReference type="EMBL" id="RGR55276.1"/>
    </source>
</evidence>
<name>A0A395V1E9_9FIRM</name>
<dbReference type="PROSITE" id="PS50887">
    <property type="entry name" value="GGDEF"/>
    <property type="match status" value="1"/>
</dbReference>
<dbReference type="InterPro" id="IPR050469">
    <property type="entry name" value="Diguanylate_Cyclase"/>
</dbReference>
<dbReference type="PROSITE" id="PS50005">
    <property type="entry name" value="TPR"/>
    <property type="match status" value="1"/>
</dbReference>
<dbReference type="Pfam" id="PF00990">
    <property type="entry name" value="GGDEF"/>
    <property type="match status" value="1"/>
</dbReference>
<dbReference type="Gene3D" id="1.25.40.10">
    <property type="entry name" value="Tetratricopeptide repeat domain"/>
    <property type="match status" value="1"/>
</dbReference>
<keyword evidence="1" id="KW-0802">TPR repeat</keyword>
<dbReference type="GO" id="GO:1902201">
    <property type="term" value="P:negative regulation of bacterial-type flagellum-dependent cell motility"/>
    <property type="evidence" value="ECO:0007669"/>
    <property type="project" value="TreeGrafter"/>
</dbReference>
<sequence>MCILRWSRMENRSIRWIISAIYRGEKLEFNEYDESVKNWTKGILDNYRKDAEMTIRYCNELIEYGEKTADSKLLGFGYYHLAMTLYCLNDYDNIFDIVVRAIEHLEKAQSWSMLARACNILGIITSSRGNQPVAYDYYLDGLMYCKKYGLLEEQGIINVNCGALNIKVGRYEEAMEYFQKAMEYIASAPEEPSYHTRMISLYENMINCKVLENNFTGIDEMLEIVDREHLPFADAIDRLGMLISKTFYMHKSGQIEKRDECIRHIDSVITQDMLFLDLIEDFFVYLEVLFESGKSDEFWHLMELMEPMINNLKVTSMQMRLLGLKIRFYRNHHMSAEYLQAAGLYYELSERKELEAKAMIKEVIKLRANFEKVNRAKKRMEKENKRLAAQSETDPLTGMANRRKLNIQADEMFLHALKSGHNFALEILDVDYFKEYNDNYGHQEGDKCLIAIAGCISEVAGAHGGFCARYGGDEFVVMYENISKEAAKEYVEELRCKVMELALPHRYSKMLPIVTITQGMYCDVPKQENRVWDYLHVADEILYSVKTDSRGSCRVVDRAEFMLMSGYGTTIQGQA</sequence>
<comment type="caution">
    <text evidence="4">The sequence shown here is derived from an EMBL/GenBank/DDBJ whole genome shotgun (WGS) entry which is preliminary data.</text>
</comment>
<dbReference type="InterPro" id="IPR011990">
    <property type="entry name" value="TPR-like_helical_dom_sf"/>
</dbReference>
<dbReference type="EMBL" id="QRUJ01000005">
    <property type="protein sequence ID" value="RGR55276.1"/>
    <property type="molecule type" value="Genomic_DNA"/>
</dbReference>
<dbReference type="SMART" id="SM00267">
    <property type="entry name" value="GGDEF"/>
    <property type="match status" value="1"/>
</dbReference>
<dbReference type="NCBIfam" id="TIGR00254">
    <property type="entry name" value="GGDEF"/>
    <property type="match status" value="1"/>
</dbReference>
<feature type="domain" description="GGDEF" evidence="3">
    <location>
        <begin position="421"/>
        <end position="558"/>
    </location>
</feature>
<dbReference type="SUPFAM" id="SSF55073">
    <property type="entry name" value="Nucleotide cyclase"/>
    <property type="match status" value="1"/>
</dbReference>
<dbReference type="SUPFAM" id="SSF48452">
    <property type="entry name" value="TPR-like"/>
    <property type="match status" value="1"/>
</dbReference>
<dbReference type="Proteomes" id="UP000266066">
    <property type="component" value="Unassembled WGS sequence"/>
</dbReference>
<dbReference type="GO" id="GO:0043709">
    <property type="term" value="P:cell adhesion involved in single-species biofilm formation"/>
    <property type="evidence" value="ECO:0007669"/>
    <property type="project" value="TreeGrafter"/>
</dbReference>
<proteinExistence type="predicted"/>
<dbReference type="Gene3D" id="3.30.70.270">
    <property type="match status" value="1"/>
</dbReference>
<accession>A0A395V1E9</accession>
<feature type="coiled-coil region" evidence="2">
    <location>
        <begin position="363"/>
        <end position="393"/>
    </location>
</feature>
<dbReference type="PANTHER" id="PTHR45138">
    <property type="entry name" value="REGULATORY COMPONENTS OF SENSORY TRANSDUCTION SYSTEM"/>
    <property type="match status" value="1"/>
</dbReference>
<reference evidence="4 5" key="1">
    <citation type="submission" date="2018-08" db="EMBL/GenBank/DDBJ databases">
        <title>A genome reference for cultivated species of the human gut microbiota.</title>
        <authorList>
            <person name="Zou Y."/>
            <person name="Xue W."/>
            <person name="Luo G."/>
        </authorList>
    </citation>
    <scope>NUCLEOTIDE SEQUENCE [LARGE SCALE GENOMIC DNA]</scope>
    <source>
        <strain evidence="4 5">AF25-15</strain>
    </source>
</reference>
<dbReference type="InterPro" id="IPR043128">
    <property type="entry name" value="Rev_trsase/Diguanyl_cyclase"/>
</dbReference>
<dbReference type="GO" id="GO:0052621">
    <property type="term" value="F:diguanylate cyclase activity"/>
    <property type="evidence" value="ECO:0007669"/>
    <property type="project" value="TreeGrafter"/>
</dbReference>
<dbReference type="CDD" id="cd01949">
    <property type="entry name" value="GGDEF"/>
    <property type="match status" value="1"/>
</dbReference>
<evidence type="ECO:0000259" key="3">
    <source>
        <dbReference type="PROSITE" id="PS50887"/>
    </source>
</evidence>
<dbReference type="PANTHER" id="PTHR45138:SF9">
    <property type="entry name" value="DIGUANYLATE CYCLASE DGCM-RELATED"/>
    <property type="match status" value="1"/>
</dbReference>
<evidence type="ECO:0000256" key="1">
    <source>
        <dbReference type="PROSITE-ProRule" id="PRU00339"/>
    </source>
</evidence>
<protein>
    <submittedName>
        <fullName evidence="4">GGDEF domain-containing protein</fullName>
    </submittedName>
</protein>
<dbReference type="AlphaFoldDB" id="A0A395V1E9"/>
<gene>
    <name evidence="4" type="ORF">DWY38_06880</name>
</gene>
<organism evidence="4 5">
    <name type="scientific">Agathobacter rectalis</name>
    <dbReference type="NCBI Taxonomy" id="39491"/>
    <lineage>
        <taxon>Bacteria</taxon>
        <taxon>Bacillati</taxon>
        <taxon>Bacillota</taxon>
        <taxon>Clostridia</taxon>
        <taxon>Lachnospirales</taxon>
        <taxon>Lachnospiraceae</taxon>
        <taxon>Agathobacter</taxon>
    </lineage>
</organism>
<dbReference type="InterPro" id="IPR019734">
    <property type="entry name" value="TPR_rpt"/>
</dbReference>
<evidence type="ECO:0000256" key="2">
    <source>
        <dbReference type="SAM" id="Coils"/>
    </source>
</evidence>
<evidence type="ECO:0000313" key="5">
    <source>
        <dbReference type="Proteomes" id="UP000266066"/>
    </source>
</evidence>
<keyword evidence="2" id="KW-0175">Coiled coil</keyword>
<dbReference type="InterPro" id="IPR000160">
    <property type="entry name" value="GGDEF_dom"/>
</dbReference>